<comment type="similarity">
    <text evidence="2 8">Belongs to the bacterial ribosomal protein bS20 family.</text>
</comment>
<keyword evidence="11" id="KW-1185">Reference proteome</keyword>
<dbReference type="InterPro" id="IPR036510">
    <property type="entry name" value="Ribosomal_bS20_sf"/>
</dbReference>
<dbReference type="Pfam" id="PF01649">
    <property type="entry name" value="Ribosomal_S20p"/>
    <property type="match status" value="1"/>
</dbReference>
<evidence type="ECO:0000256" key="7">
    <source>
        <dbReference type="ARBA" id="ARBA00035136"/>
    </source>
</evidence>
<evidence type="ECO:0000313" key="10">
    <source>
        <dbReference type="EMBL" id="SKB07059.1"/>
    </source>
</evidence>
<protein>
    <recommendedName>
        <fullName evidence="7 8">Small ribosomal subunit protein bS20</fullName>
    </recommendedName>
</protein>
<evidence type="ECO:0000256" key="9">
    <source>
        <dbReference type="SAM" id="MobiDB-lite"/>
    </source>
</evidence>
<keyword evidence="6 8" id="KW-0687">Ribonucleoprotein</keyword>
<dbReference type="Gene3D" id="1.20.58.110">
    <property type="entry name" value="Ribosomal protein S20"/>
    <property type="match status" value="1"/>
</dbReference>
<dbReference type="GO" id="GO:0003735">
    <property type="term" value="F:structural constituent of ribosome"/>
    <property type="evidence" value="ECO:0007669"/>
    <property type="project" value="InterPro"/>
</dbReference>
<evidence type="ECO:0000256" key="4">
    <source>
        <dbReference type="ARBA" id="ARBA00022884"/>
    </source>
</evidence>
<dbReference type="GO" id="GO:0070181">
    <property type="term" value="F:small ribosomal subunit rRNA binding"/>
    <property type="evidence" value="ECO:0007669"/>
    <property type="project" value="TreeGrafter"/>
</dbReference>
<dbReference type="PANTHER" id="PTHR33398:SF1">
    <property type="entry name" value="SMALL RIBOSOMAL SUBUNIT PROTEIN BS20C"/>
    <property type="match status" value="1"/>
</dbReference>
<dbReference type="SUPFAM" id="SSF46992">
    <property type="entry name" value="Ribosomal protein S20"/>
    <property type="match status" value="1"/>
</dbReference>
<evidence type="ECO:0000313" key="11">
    <source>
        <dbReference type="Proteomes" id="UP000190774"/>
    </source>
</evidence>
<dbReference type="STRING" id="48467.SAMN02745166_04607"/>
<proteinExistence type="inferred from homology"/>
<feature type="compositionally biased region" description="Basic and acidic residues" evidence="9">
    <location>
        <begin position="1"/>
        <end position="13"/>
    </location>
</feature>
<dbReference type="HAMAP" id="MF_00500">
    <property type="entry name" value="Ribosomal_bS20"/>
    <property type="match status" value="1"/>
</dbReference>
<dbReference type="Proteomes" id="UP000190774">
    <property type="component" value="Unassembled WGS sequence"/>
</dbReference>
<organism evidence="10 11">
    <name type="scientific">Prosthecobacter debontii</name>
    <dbReference type="NCBI Taxonomy" id="48467"/>
    <lineage>
        <taxon>Bacteria</taxon>
        <taxon>Pseudomonadati</taxon>
        <taxon>Verrucomicrobiota</taxon>
        <taxon>Verrucomicrobiia</taxon>
        <taxon>Verrucomicrobiales</taxon>
        <taxon>Verrucomicrobiaceae</taxon>
        <taxon>Prosthecobacter</taxon>
    </lineage>
</organism>
<evidence type="ECO:0000256" key="3">
    <source>
        <dbReference type="ARBA" id="ARBA00022730"/>
    </source>
</evidence>
<keyword evidence="3 8" id="KW-0699">rRNA-binding</keyword>
<name>A0A1T4YZ35_9BACT</name>
<evidence type="ECO:0000256" key="8">
    <source>
        <dbReference type="HAMAP-Rule" id="MF_00500"/>
    </source>
</evidence>
<dbReference type="OrthoDB" id="199637at2"/>
<dbReference type="InterPro" id="IPR002583">
    <property type="entry name" value="Ribosomal_bS20"/>
</dbReference>
<dbReference type="GO" id="GO:0006412">
    <property type="term" value="P:translation"/>
    <property type="evidence" value="ECO:0007669"/>
    <property type="project" value="UniProtKB-UniRule"/>
</dbReference>
<reference evidence="11" key="1">
    <citation type="submission" date="2017-02" db="EMBL/GenBank/DDBJ databases">
        <authorList>
            <person name="Varghese N."/>
            <person name="Submissions S."/>
        </authorList>
    </citation>
    <scope>NUCLEOTIDE SEQUENCE [LARGE SCALE GENOMIC DNA]</scope>
    <source>
        <strain evidence="11">ATCC 700200</strain>
    </source>
</reference>
<dbReference type="EMBL" id="FUYE01000022">
    <property type="protein sequence ID" value="SKB07059.1"/>
    <property type="molecule type" value="Genomic_DNA"/>
</dbReference>
<dbReference type="GO" id="GO:0005829">
    <property type="term" value="C:cytosol"/>
    <property type="evidence" value="ECO:0007669"/>
    <property type="project" value="TreeGrafter"/>
</dbReference>
<feature type="region of interest" description="Disordered" evidence="9">
    <location>
        <begin position="1"/>
        <end position="24"/>
    </location>
</feature>
<evidence type="ECO:0000256" key="5">
    <source>
        <dbReference type="ARBA" id="ARBA00022980"/>
    </source>
</evidence>
<dbReference type="NCBIfam" id="TIGR00029">
    <property type="entry name" value="S20"/>
    <property type="match status" value="1"/>
</dbReference>
<sequence>MANIRSSEKDIRKTAKRTAANQAVKSRIRTLRKKVLSAIEKGDAAAAAASLSEFSSASDKAAKTKVLHKNTSSRLKSRLALKVGALSKSA</sequence>
<dbReference type="PANTHER" id="PTHR33398">
    <property type="entry name" value="30S RIBOSOMAL PROTEIN S20"/>
    <property type="match status" value="1"/>
</dbReference>
<accession>A0A1T4YZ35</accession>
<dbReference type="RefSeq" id="WP_078815735.1">
    <property type="nucleotide sequence ID" value="NZ_FUYE01000022.1"/>
</dbReference>
<evidence type="ECO:0000256" key="1">
    <source>
        <dbReference type="ARBA" id="ARBA00003134"/>
    </source>
</evidence>
<keyword evidence="5 8" id="KW-0689">Ribosomal protein</keyword>
<keyword evidence="4 8" id="KW-0694">RNA-binding</keyword>
<evidence type="ECO:0000256" key="6">
    <source>
        <dbReference type="ARBA" id="ARBA00023274"/>
    </source>
</evidence>
<evidence type="ECO:0000256" key="2">
    <source>
        <dbReference type="ARBA" id="ARBA00007634"/>
    </source>
</evidence>
<gene>
    <name evidence="8" type="primary">rpsT</name>
    <name evidence="10" type="ORF">SAMN02745166_04607</name>
</gene>
<dbReference type="AlphaFoldDB" id="A0A1T4YZ35"/>
<dbReference type="GO" id="GO:0015935">
    <property type="term" value="C:small ribosomal subunit"/>
    <property type="evidence" value="ECO:0007669"/>
    <property type="project" value="TreeGrafter"/>
</dbReference>
<comment type="function">
    <text evidence="1 8">Binds directly to 16S ribosomal RNA.</text>
</comment>